<organism evidence="2 3">
    <name type="scientific">Roseateles aquae</name>
    <dbReference type="NCBI Taxonomy" id="3077235"/>
    <lineage>
        <taxon>Bacteria</taxon>
        <taxon>Pseudomonadati</taxon>
        <taxon>Pseudomonadota</taxon>
        <taxon>Betaproteobacteria</taxon>
        <taxon>Burkholderiales</taxon>
        <taxon>Sphaerotilaceae</taxon>
        <taxon>Roseateles</taxon>
    </lineage>
</organism>
<evidence type="ECO:0000256" key="1">
    <source>
        <dbReference type="SAM" id="SignalP"/>
    </source>
</evidence>
<accession>A0ABU3P9G8</accession>
<dbReference type="EMBL" id="JAVXZY010000002">
    <property type="protein sequence ID" value="MDT8999222.1"/>
    <property type="molecule type" value="Genomic_DNA"/>
</dbReference>
<evidence type="ECO:0008006" key="4">
    <source>
        <dbReference type="Google" id="ProtNLM"/>
    </source>
</evidence>
<dbReference type="Proteomes" id="UP001246372">
    <property type="component" value="Unassembled WGS sequence"/>
</dbReference>
<proteinExistence type="predicted"/>
<feature type="signal peptide" evidence="1">
    <location>
        <begin position="1"/>
        <end position="24"/>
    </location>
</feature>
<gene>
    <name evidence="2" type="ORF">RQP53_08075</name>
</gene>
<sequence>MNMSKTLALSFGTALLVLATQAQAADTFKAGIDFQTQASIDEIGLPLYPGAQPRKDSGDDKSAVSMGVWGGSFGVKLQAAKFSSSDSAEAVARFYRDALARYGKVLDCSAGAPREAEAGKDSDQLRCDDSKPAKGTLSFKAGKKKDFRAVSIEPGSGKGVEFQLVHFEGKGF</sequence>
<evidence type="ECO:0000313" key="2">
    <source>
        <dbReference type="EMBL" id="MDT8999222.1"/>
    </source>
</evidence>
<reference evidence="2" key="1">
    <citation type="submission" date="2023-09" db="EMBL/GenBank/DDBJ databases">
        <title>Paucibacter sp. APW11 Genome sequencing and assembly.</title>
        <authorList>
            <person name="Kim I."/>
        </authorList>
    </citation>
    <scope>NUCLEOTIDE SEQUENCE</scope>
    <source>
        <strain evidence="2">APW11</strain>
    </source>
</reference>
<protein>
    <recommendedName>
        <fullName evidence="4">Secreted protein</fullName>
    </recommendedName>
</protein>
<feature type="chain" id="PRO_5046667995" description="Secreted protein" evidence="1">
    <location>
        <begin position="25"/>
        <end position="172"/>
    </location>
</feature>
<keyword evidence="1" id="KW-0732">Signal</keyword>
<dbReference type="RefSeq" id="WP_315649712.1">
    <property type="nucleotide sequence ID" value="NZ_JAVXZY010000002.1"/>
</dbReference>
<comment type="caution">
    <text evidence="2">The sequence shown here is derived from an EMBL/GenBank/DDBJ whole genome shotgun (WGS) entry which is preliminary data.</text>
</comment>
<evidence type="ECO:0000313" key="3">
    <source>
        <dbReference type="Proteomes" id="UP001246372"/>
    </source>
</evidence>
<keyword evidence="3" id="KW-1185">Reference proteome</keyword>
<name>A0ABU3P9G8_9BURK</name>